<comment type="subcellular location">
    <subcellularLocation>
        <location evidence="1">Cell outer membrane</location>
    </subcellularLocation>
</comment>
<feature type="compositionally biased region" description="Low complexity" evidence="5">
    <location>
        <begin position="397"/>
        <end position="439"/>
    </location>
</feature>
<sequence length="457" mass="46672">MRTAGKILLTAVVLCCAAKADAQDESAVATSPLYDGAYVAPMASYIFNEKGGDAFDGGYGGTFAVGYRNGWWAFEGSLVVDSEKAKKSGAGGSDTSVWGATLNGLVFPFDSLPGLFALVGAGGLDVNRYPTIGREYSLTTVETGAGYLVPMRVGRYAFGIRMDARYRYGLRGKSVGPNGSGDYDIPRHFGDVLLNVGLQLPVGLMPIPVAPKAEPVAVVPVAAPVDSDGDGVTDDKDQCPNTPAGTQVNDVGCPLPPPCKPPEAGQKVDLSGCAVGDSIVLRGVNFEYDQAKLTVNAQTILDGVADALTAAPGIAVEVDGHTDSRGSDAYNQALSERRAQSVMQYLADHGVAADRMSAKGFGETQPVADNDTEDGRELNRRVELKIVGVGSADAAAATESSADVGQSVDGAPAGSAASPSSSDAGDAGSVPDSSGPSSALEPAGVSGSDVSEPQPDQ</sequence>
<feature type="region of interest" description="Disordered" evidence="5">
    <location>
        <begin position="397"/>
        <end position="457"/>
    </location>
</feature>
<dbReference type="InterPro" id="IPR028974">
    <property type="entry name" value="TSP_type-3_rpt"/>
</dbReference>
<keyword evidence="9" id="KW-1185">Reference proteome</keyword>
<feature type="signal peptide" evidence="6">
    <location>
        <begin position="1"/>
        <end position="22"/>
    </location>
</feature>
<dbReference type="AlphaFoldDB" id="A0A6M2BY18"/>
<evidence type="ECO:0000256" key="2">
    <source>
        <dbReference type="ARBA" id="ARBA00023136"/>
    </source>
</evidence>
<keyword evidence="3" id="KW-0998">Cell outer membrane</keyword>
<dbReference type="Pfam" id="PF00691">
    <property type="entry name" value="OmpA"/>
    <property type="match status" value="1"/>
</dbReference>
<evidence type="ECO:0000313" key="9">
    <source>
        <dbReference type="Proteomes" id="UP000472676"/>
    </source>
</evidence>
<dbReference type="SUPFAM" id="SSF103088">
    <property type="entry name" value="OmpA-like"/>
    <property type="match status" value="1"/>
</dbReference>
<dbReference type="GO" id="GO:0009279">
    <property type="term" value="C:cell outer membrane"/>
    <property type="evidence" value="ECO:0007669"/>
    <property type="project" value="UniProtKB-SubCell"/>
</dbReference>
<feature type="domain" description="OmpA-like" evidence="7">
    <location>
        <begin position="273"/>
        <end position="390"/>
    </location>
</feature>
<dbReference type="GO" id="GO:0005509">
    <property type="term" value="F:calcium ion binding"/>
    <property type="evidence" value="ECO:0007669"/>
    <property type="project" value="InterPro"/>
</dbReference>
<dbReference type="InterPro" id="IPR050330">
    <property type="entry name" value="Bact_OuterMem_StrucFunc"/>
</dbReference>
<dbReference type="PRINTS" id="PR01021">
    <property type="entry name" value="OMPADOMAIN"/>
</dbReference>
<dbReference type="Gene3D" id="3.30.1330.60">
    <property type="entry name" value="OmpA-like domain"/>
    <property type="match status" value="1"/>
</dbReference>
<keyword evidence="6" id="KW-0732">Signal</keyword>
<dbReference type="PANTHER" id="PTHR30329:SF21">
    <property type="entry name" value="LIPOPROTEIN YIAD-RELATED"/>
    <property type="match status" value="1"/>
</dbReference>
<comment type="caution">
    <text evidence="8">The sequence shown here is derived from an EMBL/GenBank/DDBJ whole genome shotgun (WGS) entry which is preliminary data.</text>
</comment>
<dbReference type="InterPro" id="IPR006664">
    <property type="entry name" value="OMP_bac"/>
</dbReference>
<dbReference type="InterPro" id="IPR036737">
    <property type="entry name" value="OmpA-like_sf"/>
</dbReference>
<evidence type="ECO:0000256" key="6">
    <source>
        <dbReference type="SAM" id="SignalP"/>
    </source>
</evidence>
<dbReference type="Proteomes" id="UP000472676">
    <property type="component" value="Unassembled WGS sequence"/>
</dbReference>
<keyword evidence="2 4" id="KW-0472">Membrane</keyword>
<evidence type="ECO:0000259" key="7">
    <source>
        <dbReference type="PROSITE" id="PS51123"/>
    </source>
</evidence>
<dbReference type="PROSITE" id="PS51123">
    <property type="entry name" value="OMPA_2"/>
    <property type="match status" value="1"/>
</dbReference>
<dbReference type="PROSITE" id="PS01068">
    <property type="entry name" value="OMPA_1"/>
    <property type="match status" value="1"/>
</dbReference>
<evidence type="ECO:0000313" key="8">
    <source>
        <dbReference type="EMBL" id="NGY07013.1"/>
    </source>
</evidence>
<reference evidence="8 9" key="1">
    <citation type="journal article" date="2014" name="Int. J. Syst. Evol. Microbiol.">
        <title>Solimonas terrae sp. nov., isolated from soil.</title>
        <authorList>
            <person name="Kim S.J."/>
            <person name="Moon J.Y."/>
            <person name="Weon H.Y."/>
            <person name="Ahn J.H."/>
            <person name="Chen W.M."/>
            <person name="Kwon S.W."/>
        </authorList>
    </citation>
    <scope>NUCLEOTIDE SEQUENCE [LARGE SCALE GENOMIC DNA]</scope>
    <source>
        <strain evidence="8 9">KIS83-12</strain>
    </source>
</reference>
<gene>
    <name evidence="8" type="ORF">G7Y85_19740</name>
</gene>
<accession>A0A6M2BY18</accession>
<dbReference type="InterPro" id="IPR006690">
    <property type="entry name" value="OMPA-like_CS"/>
</dbReference>
<dbReference type="CDD" id="cd07185">
    <property type="entry name" value="OmpA_C-like"/>
    <property type="match status" value="1"/>
</dbReference>
<dbReference type="RefSeq" id="WP_166261654.1">
    <property type="nucleotide sequence ID" value="NZ_JAAMOW010000012.1"/>
</dbReference>
<protein>
    <submittedName>
        <fullName evidence="8">OmpA family protein</fullName>
    </submittedName>
</protein>
<dbReference type="SUPFAM" id="SSF103647">
    <property type="entry name" value="TSP type-3 repeat"/>
    <property type="match status" value="1"/>
</dbReference>
<evidence type="ECO:0000256" key="4">
    <source>
        <dbReference type="PROSITE-ProRule" id="PRU00473"/>
    </source>
</evidence>
<dbReference type="InterPro" id="IPR006665">
    <property type="entry name" value="OmpA-like"/>
</dbReference>
<evidence type="ECO:0000256" key="1">
    <source>
        <dbReference type="ARBA" id="ARBA00004442"/>
    </source>
</evidence>
<proteinExistence type="predicted"/>
<organism evidence="8 9">
    <name type="scientific">Solimonas terrae</name>
    <dbReference type="NCBI Taxonomy" id="1396819"/>
    <lineage>
        <taxon>Bacteria</taxon>
        <taxon>Pseudomonadati</taxon>
        <taxon>Pseudomonadota</taxon>
        <taxon>Gammaproteobacteria</taxon>
        <taxon>Nevskiales</taxon>
        <taxon>Nevskiaceae</taxon>
        <taxon>Solimonas</taxon>
    </lineage>
</organism>
<dbReference type="PANTHER" id="PTHR30329">
    <property type="entry name" value="STATOR ELEMENT OF FLAGELLAR MOTOR COMPLEX"/>
    <property type="match status" value="1"/>
</dbReference>
<evidence type="ECO:0000256" key="5">
    <source>
        <dbReference type="SAM" id="MobiDB-lite"/>
    </source>
</evidence>
<feature type="chain" id="PRO_5026834253" evidence="6">
    <location>
        <begin position="23"/>
        <end position="457"/>
    </location>
</feature>
<evidence type="ECO:0000256" key="3">
    <source>
        <dbReference type="ARBA" id="ARBA00023237"/>
    </source>
</evidence>
<name>A0A6M2BY18_9GAMM</name>
<dbReference type="EMBL" id="JAAMOW010000012">
    <property type="protein sequence ID" value="NGY07013.1"/>
    <property type="molecule type" value="Genomic_DNA"/>
</dbReference>